<dbReference type="STRING" id="1685010.A0O34_12160"/>
<dbReference type="NCBIfam" id="TIGR04183">
    <property type="entry name" value="Por_Secre_tail"/>
    <property type="match status" value="1"/>
</dbReference>
<sequence>MADIIKINTIINKNKQEKMTKKLFGRITAFLMTLVVSVMAFGQGYTPIRGMGVEAKPVNGSGICLACYNGSMNPVIDSNLDNSVSMGSFATLVSGNGISVKNTNTTYPAGYITGFNVDLGTSVITASFLSGIRISTYKAGVLQETSTNTTLLSVPAFGGSKTRIFLHFKTSKEFDEVRLYQVNVLSVFSALNVYYAFAFDPAKVPTDNNGICDDIIAGSGVDGNVSGSSSFLAPLSYVNNREKIGDGDKNSYGSIVLPAGLLGSYSVGVLDKNQVYPAGNKAGFVIEPDDQGKLLSAEFLKNITVETYLFGQLQDSKNLSDGGGLINIKVLRFGSNKQKISLTATKPFNEVRLKITQTVGVNFGALKVYYAFEEPQGCDCNENIQTSGTSRLGDIVPGASWTGASGTLFGLTNITNTGNVVDTNTSNFATVNFSPINLLIPTVRLTVKSNTGDYPAGTFGGFTLTKSANLFTINALDYITITFYKGTTVTESRTSGGLFSGQFFTSATNQFYVGFTSTKAFDRMKIEINPGIGITLAQQYYIHNAFVQLDDDKDGVPNCNDKCPNGDDSIDNNGNGIPDCVEGCSVLNDKSPVLDSDGDGIPDACDGDADNDSIPDALEDLNHNGKFEDDDVDGDQLVIATLGDGISSYLDLDSDNDGILDLFESGIPTSVINQIDADHNGVINAGVATGSNGIADVLETSPDSGVMKYPLMNTDGDDKPDFVDLKSNNTNYDLYVIGKDNLDDLGAGFISKINDADLDGIQAVVDNDLIKKGSPNSPLSPYASFAKTGAKMSAKATTDISAVVNDIKVYPNPVRSGENVYIKSSGAKEDGTYTMFSAQGQLIKSGKFSGDAEINTSSLPTGMYIIKVETKSVVKSYKVIVK</sequence>
<feature type="domain" description="Secretion system C-terminal sorting" evidence="3">
    <location>
        <begin position="809"/>
        <end position="881"/>
    </location>
</feature>
<organism evidence="4 5">
    <name type="scientific">Chryseobacterium glaciei</name>
    <dbReference type="NCBI Taxonomy" id="1685010"/>
    <lineage>
        <taxon>Bacteria</taxon>
        <taxon>Pseudomonadati</taxon>
        <taxon>Bacteroidota</taxon>
        <taxon>Flavobacteriia</taxon>
        <taxon>Flavobacteriales</taxon>
        <taxon>Weeksellaceae</taxon>
        <taxon>Chryseobacterium group</taxon>
        <taxon>Chryseobacterium</taxon>
    </lineage>
</organism>
<protein>
    <recommendedName>
        <fullName evidence="3">Secretion system C-terminal sorting domain-containing protein</fullName>
    </recommendedName>
</protein>
<evidence type="ECO:0000256" key="1">
    <source>
        <dbReference type="ARBA" id="ARBA00022729"/>
    </source>
</evidence>
<evidence type="ECO:0000259" key="3">
    <source>
        <dbReference type="Pfam" id="PF18962"/>
    </source>
</evidence>
<evidence type="ECO:0000313" key="4">
    <source>
        <dbReference type="EMBL" id="ANF51217.1"/>
    </source>
</evidence>
<evidence type="ECO:0000313" key="5">
    <source>
        <dbReference type="Proteomes" id="UP000077824"/>
    </source>
</evidence>
<dbReference type="AlphaFoldDB" id="A0A172XW36"/>
<dbReference type="EMBL" id="CP015199">
    <property type="protein sequence ID" value="ANF51217.1"/>
    <property type="molecule type" value="Genomic_DNA"/>
</dbReference>
<dbReference type="Pfam" id="PF18962">
    <property type="entry name" value="Por_Secre_tail"/>
    <property type="match status" value="1"/>
</dbReference>
<dbReference type="InterPro" id="IPR026444">
    <property type="entry name" value="Secre_tail"/>
</dbReference>
<feature type="transmembrane region" description="Helical" evidence="2">
    <location>
        <begin position="23"/>
        <end position="42"/>
    </location>
</feature>
<keyword evidence="2" id="KW-1133">Transmembrane helix</keyword>
<proteinExistence type="predicted"/>
<keyword evidence="1" id="KW-0732">Signal</keyword>
<dbReference type="KEGG" id="chh:A0O34_12160"/>
<keyword evidence="5" id="KW-1185">Reference proteome</keyword>
<keyword evidence="2" id="KW-0472">Membrane</keyword>
<dbReference type="Proteomes" id="UP000077824">
    <property type="component" value="Chromosome"/>
</dbReference>
<keyword evidence="2" id="KW-0812">Transmembrane</keyword>
<name>A0A172XW36_9FLAO</name>
<gene>
    <name evidence="4" type="ORF">A0O34_12160</name>
</gene>
<reference evidence="4 5" key="1">
    <citation type="submission" date="2016-04" db="EMBL/GenBank/DDBJ databases">
        <title>Complete Genome Sequence of Chryseobacterium sp. IHBB 10212.</title>
        <authorList>
            <person name="Pal M."/>
            <person name="Swarnkar M.K."/>
            <person name="Kaushal K."/>
            <person name="Chhibber S."/>
            <person name="Singh A.K."/>
            <person name="Gulati A."/>
        </authorList>
    </citation>
    <scope>NUCLEOTIDE SEQUENCE [LARGE SCALE GENOMIC DNA]</scope>
    <source>
        <strain evidence="4 5">IHBB 10212</strain>
    </source>
</reference>
<accession>A0A172XW36</accession>
<evidence type="ECO:0000256" key="2">
    <source>
        <dbReference type="SAM" id="Phobius"/>
    </source>
</evidence>